<protein>
    <submittedName>
        <fullName evidence="2">Uncharacterized protein</fullName>
    </submittedName>
</protein>
<feature type="region of interest" description="Disordered" evidence="1">
    <location>
        <begin position="1"/>
        <end position="27"/>
    </location>
</feature>
<name>A0A0A8YTX3_ARUDO</name>
<accession>A0A0A8YTX3</accession>
<organism evidence="2">
    <name type="scientific">Arundo donax</name>
    <name type="common">Giant reed</name>
    <name type="synonym">Donax arundinaceus</name>
    <dbReference type="NCBI Taxonomy" id="35708"/>
    <lineage>
        <taxon>Eukaryota</taxon>
        <taxon>Viridiplantae</taxon>
        <taxon>Streptophyta</taxon>
        <taxon>Embryophyta</taxon>
        <taxon>Tracheophyta</taxon>
        <taxon>Spermatophyta</taxon>
        <taxon>Magnoliopsida</taxon>
        <taxon>Liliopsida</taxon>
        <taxon>Poales</taxon>
        <taxon>Poaceae</taxon>
        <taxon>PACMAD clade</taxon>
        <taxon>Arundinoideae</taxon>
        <taxon>Arundineae</taxon>
        <taxon>Arundo</taxon>
    </lineage>
</organism>
<reference evidence="2" key="1">
    <citation type="submission" date="2014-09" db="EMBL/GenBank/DDBJ databases">
        <authorList>
            <person name="Magalhaes I.L.F."/>
            <person name="Oliveira U."/>
            <person name="Santos F.R."/>
            <person name="Vidigal T.H.D.A."/>
            <person name="Brescovit A.D."/>
            <person name="Santos A.J."/>
        </authorList>
    </citation>
    <scope>NUCLEOTIDE SEQUENCE</scope>
    <source>
        <tissue evidence="2">Shoot tissue taken approximately 20 cm above the soil surface</tissue>
    </source>
</reference>
<proteinExistence type="predicted"/>
<dbReference type="EMBL" id="GBRH01267874">
    <property type="protein sequence ID" value="JAD30021.1"/>
    <property type="molecule type" value="Transcribed_RNA"/>
</dbReference>
<sequence length="38" mass="4204">MRRAGGCTCMAPGARQQSDEENGMDHEPCRKLHCASRL</sequence>
<reference evidence="2" key="2">
    <citation type="journal article" date="2015" name="Data Brief">
        <title>Shoot transcriptome of the giant reed, Arundo donax.</title>
        <authorList>
            <person name="Barrero R.A."/>
            <person name="Guerrero F.D."/>
            <person name="Moolhuijzen P."/>
            <person name="Goolsby J.A."/>
            <person name="Tidwell J."/>
            <person name="Bellgard S.E."/>
            <person name="Bellgard M.I."/>
        </authorList>
    </citation>
    <scope>NUCLEOTIDE SEQUENCE</scope>
    <source>
        <tissue evidence="2">Shoot tissue taken approximately 20 cm above the soil surface</tissue>
    </source>
</reference>
<dbReference type="AlphaFoldDB" id="A0A0A8YTX3"/>
<evidence type="ECO:0000256" key="1">
    <source>
        <dbReference type="SAM" id="MobiDB-lite"/>
    </source>
</evidence>
<evidence type="ECO:0000313" key="2">
    <source>
        <dbReference type="EMBL" id="JAD30021.1"/>
    </source>
</evidence>